<comment type="subcellular location">
    <subcellularLocation>
        <location evidence="1">Cell envelope</location>
    </subcellularLocation>
</comment>
<comment type="caution">
    <text evidence="7">The sequence shown here is derived from an EMBL/GenBank/DDBJ whole genome shotgun (WGS) entry which is preliminary data.</text>
</comment>
<comment type="similarity">
    <text evidence="4">Belongs to the polygalacturonase-inhibiting protein family.</text>
</comment>
<evidence type="ECO:0000313" key="8">
    <source>
        <dbReference type="Proteomes" id="UP000324897"/>
    </source>
</evidence>
<dbReference type="Pfam" id="PF00560">
    <property type="entry name" value="LRR_1"/>
    <property type="match status" value="3"/>
</dbReference>
<dbReference type="InterPro" id="IPR032675">
    <property type="entry name" value="LRR_dom_sf"/>
</dbReference>
<dbReference type="InterPro" id="IPR013210">
    <property type="entry name" value="LRR_N_plant-typ"/>
</dbReference>
<dbReference type="PANTHER" id="PTHR48059:SF3">
    <property type="entry name" value="OS05G0104700 PROTEIN"/>
    <property type="match status" value="1"/>
</dbReference>
<dbReference type="SUPFAM" id="SSF52058">
    <property type="entry name" value="L domain-like"/>
    <property type="match status" value="2"/>
</dbReference>
<evidence type="ECO:0000256" key="5">
    <source>
        <dbReference type="SAM" id="SignalP"/>
    </source>
</evidence>
<dbReference type="InterPro" id="IPR051848">
    <property type="entry name" value="PGIP"/>
</dbReference>
<gene>
    <name evidence="7" type="ORF">EJB05_35302</name>
</gene>
<dbReference type="Gene3D" id="3.80.10.10">
    <property type="entry name" value="Ribonuclease Inhibitor"/>
    <property type="match status" value="2"/>
</dbReference>
<accession>A0A5J9U6H1</accession>
<dbReference type="PANTHER" id="PTHR48059">
    <property type="entry name" value="POLYGALACTURONASE INHIBITOR 1"/>
    <property type="match status" value="1"/>
</dbReference>
<keyword evidence="8" id="KW-1185">Reference proteome</keyword>
<evidence type="ECO:0000256" key="3">
    <source>
        <dbReference type="ARBA" id="ARBA00022737"/>
    </source>
</evidence>
<evidence type="ECO:0000313" key="7">
    <source>
        <dbReference type="EMBL" id="TVU19166.1"/>
    </source>
</evidence>
<name>A0A5J9U6H1_9POAL</name>
<protein>
    <recommendedName>
        <fullName evidence="6">Leucine-rich repeat-containing N-terminal plant-type domain-containing protein</fullName>
    </recommendedName>
</protein>
<feature type="chain" id="PRO_5023828906" description="Leucine-rich repeat-containing N-terminal plant-type domain-containing protein" evidence="5">
    <location>
        <begin position="23"/>
        <end position="404"/>
    </location>
</feature>
<keyword evidence="5" id="KW-0732">Signal</keyword>
<keyword evidence="2" id="KW-0433">Leucine-rich repeat</keyword>
<organism evidence="7 8">
    <name type="scientific">Eragrostis curvula</name>
    <name type="common">weeping love grass</name>
    <dbReference type="NCBI Taxonomy" id="38414"/>
    <lineage>
        <taxon>Eukaryota</taxon>
        <taxon>Viridiplantae</taxon>
        <taxon>Streptophyta</taxon>
        <taxon>Embryophyta</taxon>
        <taxon>Tracheophyta</taxon>
        <taxon>Spermatophyta</taxon>
        <taxon>Magnoliopsida</taxon>
        <taxon>Liliopsida</taxon>
        <taxon>Poales</taxon>
        <taxon>Poaceae</taxon>
        <taxon>PACMAD clade</taxon>
        <taxon>Chloridoideae</taxon>
        <taxon>Eragrostideae</taxon>
        <taxon>Eragrostidinae</taxon>
        <taxon>Eragrostis</taxon>
    </lineage>
</organism>
<feature type="domain" description="Leucine-rich repeat-containing N-terminal plant-type" evidence="6">
    <location>
        <begin position="31"/>
        <end position="68"/>
    </location>
</feature>
<dbReference type="OrthoDB" id="676979at2759"/>
<evidence type="ECO:0000256" key="4">
    <source>
        <dbReference type="ARBA" id="ARBA00038043"/>
    </source>
</evidence>
<dbReference type="Pfam" id="PF08263">
    <property type="entry name" value="LRRNT_2"/>
    <property type="match status" value="1"/>
</dbReference>
<dbReference type="Proteomes" id="UP000324897">
    <property type="component" value="Chromosome 7"/>
</dbReference>
<sequence length="404" mass="43768">MRGRHYATVIIVLLAIAATAAARRTKYECDPGDRATLLAVKAAFGNASYFQSWTPDFPCCKWIGAWCDESASPYTLRRIVALSFLRDDSLVGPLPGDAIAGLTALRQLILIHVPGVNGTIPRALTRIPSLSWIDIEYTGMSGPVPSFLSELTALSYLRLAFSAFTGEIPASLADLPNLSFLDLGRNHLTGRIPQRLLSKASDAPWLTLCLSHNNLSGTIPAEFAAVNFWTFDLSHNAFTGDASLLFGLNKSLSTLNLSRNAFSFNLSAVQLPNQLVSLDLSHNDIYGVLPPQVVNMQSLNVSYNRLSGTVPTGGSMHCTTRACAELRFLPANDHRLHETSSPPAVLGKSFLCELTGLTDLGLPFNSFMGTIPESLADLPNLSYLDLGRNHLTAHWPHPATAPQQ</sequence>
<proteinExistence type="inferred from homology"/>
<evidence type="ECO:0000256" key="1">
    <source>
        <dbReference type="ARBA" id="ARBA00004196"/>
    </source>
</evidence>
<dbReference type="EMBL" id="RWGY01000029">
    <property type="protein sequence ID" value="TVU19166.1"/>
    <property type="molecule type" value="Genomic_DNA"/>
</dbReference>
<dbReference type="InterPro" id="IPR001611">
    <property type="entry name" value="Leu-rich_rpt"/>
</dbReference>
<feature type="signal peptide" evidence="5">
    <location>
        <begin position="1"/>
        <end position="22"/>
    </location>
</feature>
<dbReference type="AlphaFoldDB" id="A0A5J9U6H1"/>
<feature type="non-terminal residue" evidence="7">
    <location>
        <position position="1"/>
    </location>
</feature>
<evidence type="ECO:0000256" key="2">
    <source>
        <dbReference type="ARBA" id="ARBA00022614"/>
    </source>
</evidence>
<dbReference type="Gramene" id="TVU19166">
    <property type="protein sequence ID" value="TVU19166"/>
    <property type="gene ID" value="EJB05_35302"/>
</dbReference>
<dbReference type="PRINTS" id="PR00019">
    <property type="entry name" value="LEURICHRPT"/>
</dbReference>
<reference evidence="7 8" key="1">
    <citation type="journal article" date="2019" name="Sci. Rep.">
        <title>A high-quality genome of Eragrostis curvula grass provides insights into Poaceae evolution and supports new strategies to enhance forage quality.</title>
        <authorList>
            <person name="Carballo J."/>
            <person name="Santos B.A.C.M."/>
            <person name="Zappacosta D."/>
            <person name="Garbus I."/>
            <person name="Selva J.P."/>
            <person name="Gallo C.A."/>
            <person name="Diaz A."/>
            <person name="Albertini E."/>
            <person name="Caccamo M."/>
            <person name="Echenique V."/>
        </authorList>
    </citation>
    <scope>NUCLEOTIDE SEQUENCE [LARGE SCALE GENOMIC DNA]</scope>
    <source>
        <strain evidence="8">cv. Victoria</strain>
        <tissue evidence="7">Leaf</tissue>
    </source>
</reference>
<evidence type="ECO:0000259" key="6">
    <source>
        <dbReference type="Pfam" id="PF08263"/>
    </source>
</evidence>
<keyword evidence="3" id="KW-0677">Repeat</keyword>